<feature type="domain" description="AAA+ ATPase" evidence="4">
    <location>
        <begin position="498"/>
        <end position="627"/>
    </location>
</feature>
<evidence type="ECO:0000256" key="2">
    <source>
        <dbReference type="ARBA" id="ARBA00022741"/>
    </source>
</evidence>
<dbReference type="CDD" id="cd19481">
    <property type="entry name" value="RecA-like_protease"/>
    <property type="match status" value="1"/>
</dbReference>
<dbReference type="OrthoDB" id="9809379at2"/>
<dbReference type="SMART" id="SM00382">
    <property type="entry name" value="AAA"/>
    <property type="match status" value="2"/>
</dbReference>
<dbReference type="GO" id="GO:0005524">
    <property type="term" value="F:ATP binding"/>
    <property type="evidence" value="ECO:0007669"/>
    <property type="project" value="UniProtKB-KW"/>
</dbReference>
<dbReference type="AlphaFoldDB" id="A0A511UP15"/>
<dbReference type="Gene3D" id="3.40.50.300">
    <property type="entry name" value="P-loop containing nucleotide triphosphate hydrolases"/>
    <property type="match status" value="2"/>
</dbReference>
<dbReference type="InterPro" id="IPR050221">
    <property type="entry name" value="26S_Proteasome_ATPase"/>
</dbReference>
<evidence type="ECO:0000256" key="3">
    <source>
        <dbReference type="ARBA" id="ARBA00022840"/>
    </source>
</evidence>
<dbReference type="Proteomes" id="UP000321303">
    <property type="component" value="Unassembled WGS sequence"/>
</dbReference>
<protein>
    <submittedName>
        <fullName evidence="5">ATPase</fullName>
    </submittedName>
</protein>
<dbReference type="EMBL" id="BJXV01000002">
    <property type="protein sequence ID" value="GEN26892.1"/>
    <property type="molecule type" value="Genomic_DNA"/>
</dbReference>
<organism evidence="5 6">
    <name type="scientific">Halovibrio variabilis</name>
    <dbReference type="NCBI Taxonomy" id="31910"/>
    <lineage>
        <taxon>Bacteria</taxon>
        <taxon>Pseudomonadati</taxon>
        <taxon>Pseudomonadota</taxon>
        <taxon>Gammaproteobacteria</taxon>
        <taxon>Oceanospirillales</taxon>
        <taxon>Halomonadaceae</taxon>
        <taxon>Halovibrio</taxon>
    </lineage>
</organism>
<evidence type="ECO:0000313" key="6">
    <source>
        <dbReference type="Proteomes" id="UP000321303"/>
    </source>
</evidence>
<proteinExistence type="inferred from homology"/>
<reference evidence="5 6" key="1">
    <citation type="submission" date="2019-07" db="EMBL/GenBank/DDBJ databases">
        <title>Whole genome shotgun sequence of Halomonas variabilis NBRC 102410.</title>
        <authorList>
            <person name="Hosoyama A."/>
            <person name="Uohara A."/>
            <person name="Ohji S."/>
            <person name="Ichikawa N."/>
        </authorList>
    </citation>
    <scope>NUCLEOTIDE SEQUENCE [LARGE SCALE GENOMIC DNA]</scope>
    <source>
        <strain evidence="5 6">NBRC 102410</strain>
    </source>
</reference>
<dbReference type="Pfam" id="PF00004">
    <property type="entry name" value="AAA"/>
    <property type="match status" value="2"/>
</dbReference>
<keyword evidence="2" id="KW-0547">Nucleotide-binding</keyword>
<gene>
    <name evidence="5" type="ORF">HVA01_05380</name>
</gene>
<dbReference type="InterPro" id="IPR003593">
    <property type="entry name" value="AAA+_ATPase"/>
</dbReference>
<keyword evidence="6" id="KW-1185">Reference proteome</keyword>
<comment type="caution">
    <text evidence="5">The sequence shown here is derived from an EMBL/GenBank/DDBJ whole genome shotgun (WGS) entry which is preliminary data.</text>
</comment>
<dbReference type="InterPro" id="IPR027417">
    <property type="entry name" value="P-loop_NTPase"/>
</dbReference>
<evidence type="ECO:0000259" key="4">
    <source>
        <dbReference type="SMART" id="SM00382"/>
    </source>
</evidence>
<feature type="domain" description="AAA+ ATPase" evidence="4">
    <location>
        <begin position="261"/>
        <end position="385"/>
    </location>
</feature>
<dbReference type="RefSeq" id="WP_146872990.1">
    <property type="nucleotide sequence ID" value="NZ_BJXV01000002.1"/>
</dbReference>
<comment type="similarity">
    <text evidence="1">Belongs to the AAA ATPase family.</text>
</comment>
<dbReference type="InterPro" id="IPR003959">
    <property type="entry name" value="ATPase_AAA_core"/>
</dbReference>
<evidence type="ECO:0000256" key="1">
    <source>
        <dbReference type="ARBA" id="ARBA00006914"/>
    </source>
</evidence>
<dbReference type="SUPFAM" id="SSF52540">
    <property type="entry name" value="P-loop containing nucleoside triphosphate hydrolases"/>
    <property type="match status" value="2"/>
</dbReference>
<name>A0A511UP15_9GAMM</name>
<keyword evidence="3" id="KW-0067">ATP-binding</keyword>
<sequence length="705" mass="79543">MQWENILGVNAASAADEINDPQERLLAQLITVRTVMFQGKDCGLDDMDWQSLFSWLGIKVPKDIEGSYRYGDYSPALKRWWKRTTAALDTTTTIHNTLTTLCDHIAVLLQLSVLETRLLMLTWLRLRYPQMNPVLVCVEDTRTKKLLAQLTGHSSDEVHLCLQDHGRLMMLGLLSNQRNLRSLDLDDSLTAGHMLLSLAPLVNQDVMTLSSSALRDFITERLMSLCPTQPVGAFSLASFDAVPLRQLAVDYLRQALNNQQAGANVLIYGEPGVGKTELVKTLASLLGVPLYGVPVVDNNDEALTPSKRLGRYQVVQKLIDQRPGLIMFDEIEDVINDDEALPKGWMNQLLENNPKPGLWVSNSVHWLDPAYLRRFDMIIEMKPQHGEQAKAHYCQLLNELPVTPQGRQQLALQPWMTPAAADQLCRLGRLFNPRTPKRNEQHIDTLMTHRLHALGNSLSRHQPDKTFTKVPTMPEYRMEWLNTRPGLENIVQRLARRQRGRLCLHGLPGSGKTAMAQHLANILGRELITAHASSLLDKYVGGTEEKLAALFAQARKKGAVLLLDEVDTLLMQRDNSMQSWEISHTNELLVQIENFDGILLATTNRVDSLDRAVIRRFDLKVEFLPLAPEPLRDLLQAVLPERDHARLATIPMGHLAQRRVTPGNVRTALDQLDLRGLPIRLNKLLDALALEEREQHGNRHSIGFI</sequence>
<dbReference type="PANTHER" id="PTHR23073">
    <property type="entry name" value="26S PROTEASOME REGULATORY SUBUNIT"/>
    <property type="match status" value="1"/>
</dbReference>
<accession>A0A511UP15</accession>
<evidence type="ECO:0000313" key="5">
    <source>
        <dbReference type="EMBL" id="GEN26892.1"/>
    </source>
</evidence>
<dbReference type="GO" id="GO:0016887">
    <property type="term" value="F:ATP hydrolysis activity"/>
    <property type="evidence" value="ECO:0007669"/>
    <property type="project" value="InterPro"/>
</dbReference>